<comment type="caution">
    <text evidence="1">The sequence shown here is derived from an EMBL/GenBank/DDBJ whole genome shotgun (WGS) entry which is preliminary data.</text>
</comment>
<accession>A0AC61Y4A4</accession>
<gene>
    <name evidence="1" type="ORF">FVB9532_00563</name>
</gene>
<evidence type="ECO:0000313" key="2">
    <source>
        <dbReference type="Proteomes" id="UP000356253"/>
    </source>
</evidence>
<name>A0AC61Y4A4_9FLAO</name>
<dbReference type="Proteomes" id="UP000356253">
    <property type="component" value="Unassembled WGS sequence"/>
</dbReference>
<evidence type="ECO:0000313" key="1">
    <source>
        <dbReference type="EMBL" id="VVU99311.1"/>
    </source>
</evidence>
<sequence>MKGGATTSFVTKTQRQIKQSACDTTVKYNIYLLMPIRINYKYSD</sequence>
<reference evidence="1" key="1">
    <citation type="submission" date="2019-09" db="EMBL/GenBank/DDBJ databases">
        <authorList>
            <person name="Rodrigo-Torres L."/>
            <person name="Arahal R. D."/>
            <person name="Lucena T."/>
        </authorList>
    </citation>
    <scope>NUCLEOTIDE SEQUENCE</scope>
    <source>
        <strain evidence="1">ISS653</strain>
    </source>
</reference>
<proteinExistence type="predicted"/>
<organism evidence="1 2">
    <name type="scientific">Mesonia oceanica</name>
    <dbReference type="NCBI Taxonomy" id="2687242"/>
    <lineage>
        <taxon>Bacteria</taxon>
        <taxon>Pseudomonadati</taxon>
        <taxon>Bacteroidota</taxon>
        <taxon>Flavobacteriia</taxon>
        <taxon>Flavobacteriales</taxon>
        <taxon>Flavobacteriaceae</taxon>
        <taxon>Mesonia</taxon>
    </lineage>
</organism>
<keyword evidence="2" id="KW-1185">Reference proteome</keyword>
<dbReference type="EMBL" id="CABVMM010000002">
    <property type="protein sequence ID" value="VVU99311.1"/>
    <property type="molecule type" value="Genomic_DNA"/>
</dbReference>
<protein>
    <submittedName>
        <fullName evidence="1">Uncharacterized protein</fullName>
    </submittedName>
</protein>